<dbReference type="EMBL" id="JAAOCA010000118">
    <property type="protein sequence ID" value="MBD1602513.1"/>
    <property type="molecule type" value="Genomic_DNA"/>
</dbReference>
<dbReference type="Proteomes" id="UP000805841">
    <property type="component" value="Unassembled WGS sequence"/>
</dbReference>
<sequence length="139" mass="15217">MSDFVEVKTSEMDGVVLNWATFCAVYTGMQPTINVIESRTMALFKGARPITFPRAVSISYSGAYGIEHHWYPSSDWEYGGPLLDRFEIEILRAGPVVHAKRYGMTDAEGSGETTLIAACRAIVASVLGDTVSVPRELLP</sequence>
<organism evidence="1 2">
    <name type="scientific">Pseudomonas typographi</name>
    <dbReference type="NCBI Taxonomy" id="2715964"/>
    <lineage>
        <taxon>Bacteria</taxon>
        <taxon>Pseudomonadati</taxon>
        <taxon>Pseudomonadota</taxon>
        <taxon>Gammaproteobacteria</taxon>
        <taxon>Pseudomonadales</taxon>
        <taxon>Pseudomonadaceae</taxon>
        <taxon>Pseudomonas</taxon>
    </lineage>
</organism>
<protein>
    <submittedName>
        <fullName evidence="1">DUF2591 family protein</fullName>
    </submittedName>
</protein>
<accession>A0ABR7ZB37</accession>
<dbReference type="RefSeq" id="WP_190427640.1">
    <property type="nucleotide sequence ID" value="NZ_JAAOCA010000118.1"/>
</dbReference>
<evidence type="ECO:0000313" key="2">
    <source>
        <dbReference type="Proteomes" id="UP000805841"/>
    </source>
</evidence>
<reference evidence="1 2" key="1">
    <citation type="journal article" date="2020" name="Insects">
        <title>Bacteria Belonging to Pseudomonas typographi sp. nov. from the Bark Beetle Ips typographus Have Genomic Potential to Aid in the Host Ecology.</title>
        <authorList>
            <person name="Peral-Aranega E."/>
            <person name="Saati-Santamaria Z."/>
            <person name="Kolarik M."/>
            <person name="Rivas R."/>
            <person name="Garcia-Fraile P."/>
        </authorList>
    </citation>
    <scope>NUCLEOTIDE SEQUENCE [LARGE SCALE GENOMIC DNA]</scope>
    <source>
        <strain evidence="1 2">CA3A</strain>
    </source>
</reference>
<dbReference type="Pfam" id="PF10765">
    <property type="entry name" value="Phage_P22_NinX"/>
    <property type="match status" value="1"/>
</dbReference>
<evidence type="ECO:0000313" key="1">
    <source>
        <dbReference type="EMBL" id="MBD1602513.1"/>
    </source>
</evidence>
<proteinExistence type="predicted"/>
<name>A0ABR7ZB37_9PSED</name>
<gene>
    <name evidence="1" type="ORF">HAQ05_28005</name>
</gene>
<keyword evidence="2" id="KW-1185">Reference proteome</keyword>
<comment type="caution">
    <text evidence="1">The sequence shown here is derived from an EMBL/GenBank/DDBJ whole genome shotgun (WGS) entry which is preliminary data.</text>
</comment>
<dbReference type="InterPro" id="IPR019701">
    <property type="entry name" value="Phage_P22_NinX"/>
</dbReference>